<proteinExistence type="predicted"/>
<dbReference type="InterPro" id="IPR044835">
    <property type="entry name" value="ARF_plant"/>
</dbReference>
<keyword evidence="2" id="KW-1185">Reference proteome</keyword>
<dbReference type="PANTHER" id="PTHR31384">
    <property type="entry name" value="AUXIN RESPONSE FACTOR 4-RELATED"/>
    <property type="match status" value="1"/>
</dbReference>
<dbReference type="AlphaFoldDB" id="A0AAU9S2T7"/>
<dbReference type="GO" id="GO:0009725">
    <property type="term" value="P:response to hormone"/>
    <property type="evidence" value="ECO:0007669"/>
    <property type="project" value="InterPro"/>
</dbReference>
<dbReference type="GO" id="GO:0006355">
    <property type="term" value="P:regulation of DNA-templated transcription"/>
    <property type="evidence" value="ECO:0007669"/>
    <property type="project" value="InterPro"/>
</dbReference>
<organism evidence="1 2">
    <name type="scientific">Thlaspi arvense</name>
    <name type="common">Field penny-cress</name>
    <dbReference type="NCBI Taxonomy" id="13288"/>
    <lineage>
        <taxon>Eukaryota</taxon>
        <taxon>Viridiplantae</taxon>
        <taxon>Streptophyta</taxon>
        <taxon>Embryophyta</taxon>
        <taxon>Tracheophyta</taxon>
        <taxon>Spermatophyta</taxon>
        <taxon>Magnoliopsida</taxon>
        <taxon>eudicotyledons</taxon>
        <taxon>Gunneridae</taxon>
        <taxon>Pentapetalae</taxon>
        <taxon>rosids</taxon>
        <taxon>malvids</taxon>
        <taxon>Brassicales</taxon>
        <taxon>Brassicaceae</taxon>
        <taxon>Thlaspideae</taxon>
        <taxon>Thlaspi</taxon>
    </lineage>
</organism>
<dbReference type="EMBL" id="OU466859">
    <property type="protein sequence ID" value="CAH2053724.1"/>
    <property type="molecule type" value="Genomic_DNA"/>
</dbReference>
<accession>A0AAU9S2T7</accession>
<protein>
    <submittedName>
        <fullName evidence="1">Uncharacterized protein</fullName>
    </submittedName>
</protein>
<dbReference type="Proteomes" id="UP000836841">
    <property type="component" value="Chromosome 3"/>
</dbReference>
<reference evidence="1 2" key="1">
    <citation type="submission" date="2022-03" db="EMBL/GenBank/DDBJ databases">
        <authorList>
            <person name="Nunn A."/>
            <person name="Chopra R."/>
            <person name="Nunn A."/>
            <person name="Contreras Garrido A."/>
        </authorList>
    </citation>
    <scope>NUCLEOTIDE SEQUENCE [LARGE SCALE GENOMIC DNA]</scope>
</reference>
<gene>
    <name evidence="1" type="ORF">TAV2_LOCUS11156</name>
</gene>
<dbReference type="GO" id="GO:0003677">
    <property type="term" value="F:DNA binding"/>
    <property type="evidence" value="ECO:0007669"/>
    <property type="project" value="InterPro"/>
</dbReference>
<name>A0AAU9S2T7_THLAR</name>
<sequence length="151" mass="16706">MRDLLMANEEVNPSIWAACAGVTSVEPLQGTVIYFPQGHVEQCTNSDQVRTLCAQLPASTYRISSVSYLADTRTDEVYMHLILNVCRPEERNTATVATAARPEPVAKLLLPTGFIKVLERDDIDGDQCSIDKACLWGGFVFPQRKPSVKHP</sequence>
<evidence type="ECO:0000313" key="2">
    <source>
        <dbReference type="Proteomes" id="UP000836841"/>
    </source>
</evidence>
<dbReference type="PANTHER" id="PTHR31384:SF86">
    <property type="entry name" value="AUXIN RESPONSE FACTOR 10"/>
    <property type="match status" value="1"/>
</dbReference>
<evidence type="ECO:0000313" key="1">
    <source>
        <dbReference type="EMBL" id="CAH2053724.1"/>
    </source>
</evidence>